<feature type="transmembrane region" description="Helical" evidence="2">
    <location>
        <begin position="707"/>
        <end position="724"/>
    </location>
</feature>
<feature type="transmembrane region" description="Helical" evidence="2">
    <location>
        <begin position="660"/>
        <end position="677"/>
    </location>
</feature>
<feature type="compositionally biased region" description="Low complexity" evidence="1">
    <location>
        <begin position="401"/>
        <end position="412"/>
    </location>
</feature>
<dbReference type="AlphaFoldDB" id="A0A4Q7ZCK6"/>
<reference evidence="3 4" key="1">
    <citation type="submission" date="2019-02" db="EMBL/GenBank/DDBJ databases">
        <title>Sequencing the genomes of 1000 actinobacteria strains.</title>
        <authorList>
            <person name="Klenk H.-P."/>
        </authorList>
    </citation>
    <scope>NUCLEOTIDE SEQUENCE [LARGE SCALE GENOMIC DNA]</scope>
    <source>
        <strain evidence="3 4">DSM 45162</strain>
    </source>
</reference>
<feature type="region of interest" description="Disordered" evidence="1">
    <location>
        <begin position="1"/>
        <end position="466"/>
    </location>
</feature>
<evidence type="ECO:0000256" key="2">
    <source>
        <dbReference type="SAM" id="Phobius"/>
    </source>
</evidence>
<feature type="compositionally biased region" description="Basic and acidic residues" evidence="1">
    <location>
        <begin position="348"/>
        <end position="362"/>
    </location>
</feature>
<feature type="compositionally biased region" description="Pro residues" evidence="1">
    <location>
        <begin position="188"/>
        <end position="197"/>
    </location>
</feature>
<evidence type="ECO:0000313" key="4">
    <source>
        <dbReference type="Proteomes" id="UP000292564"/>
    </source>
</evidence>
<sequence>MPIARPPEPPPEGGASPHHAVAPGDGPEPGNDQAKERPTGVMQSIQQFESPEDAEAQRAADQRSAQRSDERESDKPDTAPGAAQVRADAAGGAAPAQADAARGTAQVQPDRARGTARVQAGSAGADIQTTTGVPKTPIPAPPGLTLGTPGFPPRKPAGPARGTAGSTETPAAGAAPTGTPKPAGPAAAPKPPTPAAAPHPAGQPAAPKPPTQAAAAQTPAPKPPTQAAAAQTPAPKPPTQAAAAQTPAPKPPTQAAAAQTPAPKPPTQAAAAQTPAPKPPTQAAAAQTPAQSAAAPSAAAQAPAARPPAQAGSAQVPAPAQAGSARVPAPAPAPAPPAQPPAQAGKLEPVRADAEVVEKARPAVDGAARLAEPGPATEKAGVTAEQPASAEAQGRARVQPRARGAAVVPGAGQDNPTLPPPTVAGPPVELRPTQIPVVPGRPGATRPAPAPAPDPARPPKPARARRQPLDLGHAPLVLVLSSLGVLLVAFAYQGGRNGAQSAMTAYWIGQVVVFTPVVVRLLSRRMAGVGESFLLVMGLAVNQYLLKWMYSPDQFRFPDELQHWLATTILMQTGELFQPNTALPPAVHFPGLAEMAAALSSMTGVPVTASGVVVAGVAHLVFVGVLFVTALRASNSPAVAGVACALYATAMHYLFFNSMFLYQTAALPFFMLTIWATRRWLAEGGRPFAMIAVGSIVATTVSHHVTAFALVATLTLLAVAQLVAERPRRWAALVMPVVALAVVAGWILFVATDVIAYLEAPINQVITTVNQLINNETTPEKASAAVSVGQLVVQGAGLLGLFVLYLACVRDMIHRHDRDAWRWAAVVGSFLFFAGNGIRFLGQNGPEISGRLQTFTYIPIAILVAIALVRGVQIIPMRDAAGHRWRAAAPTFDYPAPVGWPWFTRVAAGSALITLLMIGARAGGWPPLVSLLPGPYLPGGFERSVDAYGIAAANFQRETLGPGNRVGGDVTSVSLASTYGRQDPVREVGPLFYADQWGLAEDDLVTRVHLEYLVVDQRLTTRLPVSDAYFENDPRAGQITAPLTAAQIGKFDTLTEVGRVYDNGTVRIYHMGAQ</sequence>
<evidence type="ECO:0000256" key="1">
    <source>
        <dbReference type="SAM" id="MobiDB-lite"/>
    </source>
</evidence>
<feature type="transmembrane region" description="Helical" evidence="2">
    <location>
        <begin position="820"/>
        <end position="842"/>
    </location>
</feature>
<feature type="compositionally biased region" description="Pro residues" evidence="1">
    <location>
        <begin position="448"/>
        <end position="459"/>
    </location>
</feature>
<name>A0A4Q7ZCK6_9ACTN</name>
<dbReference type="Proteomes" id="UP000292564">
    <property type="component" value="Unassembled WGS sequence"/>
</dbReference>
<feature type="compositionally biased region" description="Pro residues" evidence="1">
    <location>
        <begin position="1"/>
        <end position="12"/>
    </location>
</feature>
<feature type="transmembrane region" description="Helical" evidence="2">
    <location>
        <begin position="471"/>
        <end position="492"/>
    </location>
</feature>
<dbReference type="RefSeq" id="WP_165449344.1">
    <property type="nucleotide sequence ID" value="NZ_SHKY01000001.1"/>
</dbReference>
<feature type="compositionally biased region" description="Low complexity" evidence="1">
    <location>
        <begin position="169"/>
        <end position="187"/>
    </location>
</feature>
<feature type="transmembrane region" description="Helical" evidence="2">
    <location>
        <begin position="529"/>
        <end position="546"/>
    </location>
</feature>
<feature type="transmembrane region" description="Helical" evidence="2">
    <location>
        <begin position="731"/>
        <end position="751"/>
    </location>
</feature>
<feature type="transmembrane region" description="Helical" evidence="2">
    <location>
        <begin position="854"/>
        <end position="876"/>
    </location>
</feature>
<feature type="transmembrane region" description="Helical" evidence="2">
    <location>
        <begin position="784"/>
        <end position="808"/>
    </location>
</feature>
<proteinExistence type="predicted"/>
<keyword evidence="4" id="KW-1185">Reference proteome</keyword>
<dbReference type="PRINTS" id="PR01217">
    <property type="entry name" value="PRICHEXTENSN"/>
</dbReference>
<protein>
    <submittedName>
        <fullName evidence="3">Uncharacterized protein</fullName>
    </submittedName>
</protein>
<comment type="caution">
    <text evidence="3">The sequence shown here is derived from an EMBL/GenBank/DDBJ whole genome shotgun (WGS) entry which is preliminary data.</text>
</comment>
<organism evidence="3 4">
    <name type="scientific">Krasilnikovia cinnamomea</name>
    <dbReference type="NCBI Taxonomy" id="349313"/>
    <lineage>
        <taxon>Bacteria</taxon>
        <taxon>Bacillati</taxon>
        <taxon>Actinomycetota</taxon>
        <taxon>Actinomycetes</taxon>
        <taxon>Micromonosporales</taxon>
        <taxon>Micromonosporaceae</taxon>
        <taxon>Krasilnikovia</taxon>
    </lineage>
</organism>
<gene>
    <name evidence="3" type="ORF">EV385_0106</name>
</gene>
<keyword evidence="2" id="KW-0812">Transmembrane</keyword>
<feature type="transmembrane region" description="Helical" evidence="2">
    <location>
        <begin position="609"/>
        <end position="631"/>
    </location>
</feature>
<feature type="compositionally biased region" description="Pro residues" evidence="1">
    <location>
        <begin position="329"/>
        <end position="340"/>
    </location>
</feature>
<feature type="compositionally biased region" description="Low complexity" evidence="1">
    <location>
        <begin position="79"/>
        <end position="107"/>
    </location>
</feature>
<feature type="compositionally biased region" description="Low complexity" evidence="1">
    <location>
        <begin position="198"/>
        <end position="315"/>
    </location>
</feature>
<keyword evidence="2" id="KW-0472">Membrane</keyword>
<evidence type="ECO:0000313" key="3">
    <source>
        <dbReference type="EMBL" id="RZU48392.1"/>
    </source>
</evidence>
<feature type="compositionally biased region" description="Basic and acidic residues" evidence="1">
    <location>
        <begin position="55"/>
        <end position="77"/>
    </location>
</feature>
<keyword evidence="2" id="KW-1133">Transmembrane helix</keyword>
<accession>A0A4Q7ZCK6</accession>
<dbReference type="EMBL" id="SHKY01000001">
    <property type="protein sequence ID" value="RZU48392.1"/>
    <property type="molecule type" value="Genomic_DNA"/>
</dbReference>
<feature type="transmembrane region" description="Helical" evidence="2">
    <location>
        <begin position="504"/>
        <end position="522"/>
    </location>
</feature>